<keyword evidence="1" id="KW-0342">GTP-binding</keyword>
<evidence type="ECO:0000256" key="1">
    <source>
        <dbReference type="RuleBase" id="RU004560"/>
    </source>
</evidence>
<gene>
    <name evidence="4" type="ORF">H072_9567</name>
</gene>
<feature type="compositionally biased region" description="Pro residues" evidence="2">
    <location>
        <begin position="112"/>
        <end position="124"/>
    </location>
</feature>
<protein>
    <recommendedName>
        <fullName evidence="3">Septin-type G domain-containing protein</fullName>
    </recommendedName>
</protein>
<dbReference type="PROSITE" id="PS51719">
    <property type="entry name" value="G_SEPTIN"/>
    <property type="match status" value="1"/>
</dbReference>
<reference evidence="5" key="2">
    <citation type="submission" date="2013-04" db="EMBL/GenBank/DDBJ databases">
        <title>Genomic mechanisms accounting for the adaptation to parasitism in nematode-trapping fungi.</title>
        <authorList>
            <person name="Ahren D.G."/>
        </authorList>
    </citation>
    <scope>NUCLEOTIDE SEQUENCE [LARGE SCALE GENOMIC DNA]</scope>
    <source>
        <strain evidence="5">CBS 200.50</strain>
    </source>
</reference>
<dbReference type="Proteomes" id="UP000015100">
    <property type="component" value="Unassembled WGS sequence"/>
</dbReference>
<dbReference type="OMA" id="IGRQFPW"/>
<dbReference type="Pfam" id="PF00735">
    <property type="entry name" value="Septin"/>
    <property type="match status" value="3"/>
</dbReference>
<keyword evidence="5" id="KW-1185">Reference proteome</keyword>
<comment type="caution">
    <text evidence="4">The sequence shown here is derived from an EMBL/GenBank/DDBJ whole genome shotgun (WGS) entry which is preliminary data.</text>
</comment>
<dbReference type="EMBL" id="AQGS01000823">
    <property type="protein sequence ID" value="EPS36810.1"/>
    <property type="molecule type" value="Genomic_DNA"/>
</dbReference>
<dbReference type="PANTHER" id="PTHR18884">
    <property type="entry name" value="SEPTIN"/>
    <property type="match status" value="1"/>
</dbReference>
<evidence type="ECO:0000313" key="4">
    <source>
        <dbReference type="EMBL" id="EPS36810.1"/>
    </source>
</evidence>
<name>S8A1G3_DACHA</name>
<dbReference type="OrthoDB" id="5337438at2759"/>
<dbReference type="Gene3D" id="3.40.50.300">
    <property type="entry name" value="P-loop containing nucleotide triphosphate hydrolases"/>
    <property type="match status" value="1"/>
</dbReference>
<dbReference type="SUPFAM" id="SSF52540">
    <property type="entry name" value="P-loop containing nucleoside triphosphate hydrolases"/>
    <property type="match status" value="1"/>
</dbReference>
<feature type="compositionally biased region" description="Polar residues" evidence="2">
    <location>
        <begin position="141"/>
        <end position="158"/>
    </location>
</feature>
<evidence type="ECO:0000256" key="2">
    <source>
        <dbReference type="SAM" id="MobiDB-lite"/>
    </source>
</evidence>
<dbReference type="AlphaFoldDB" id="S8A1G3"/>
<comment type="similarity">
    <text evidence="1">Belongs to the TRAFAC class TrmE-Era-EngA-EngB-Septin-like GTPase superfamily. Septin GTPase family.</text>
</comment>
<feature type="compositionally biased region" description="Polar residues" evidence="2">
    <location>
        <begin position="37"/>
        <end position="71"/>
    </location>
</feature>
<evidence type="ECO:0000313" key="5">
    <source>
        <dbReference type="Proteomes" id="UP000015100"/>
    </source>
</evidence>
<feature type="domain" description="Septin-type G" evidence="3">
    <location>
        <begin position="216"/>
        <end position="566"/>
    </location>
</feature>
<sequence>MQAPLHPPPPPPTQEAGHMHYYNGYNNGSGRPVTPHEGSNSPGALTVPKNSSKAATNGSSGDLSKSPSRTSNGRDQRDQSPLPARRSSLGNLLRRSRSTDKMSKKIKKNQAPLPPPVPQTPPRLPELDIPKVGGSPMRTFGGSSPDHQATNPPSQNLPKPSIDLHENARPEHVKPGFDMNQDPYQSVSITNRGRYSYASSAVSTIHGPRRLRKRKDPIPFNILVIGARASGKSSFVQFLRYALGNPSKPHRKGAANGGTPAFSYTEDLEDPETIVFESESGVFQKSYIETDIDGERVGITIWDSDGLEKSVVDLQLREIVAFIENKFEETFTEETRVSRIPGNKDSHIHCTFLMMDPSRLDTGASKAVRRGPKSNKDTATEGLDDNLDLQVFRALNGKTTVIPIISKADTCTLTQMSQLKSLVIKSLHNSRIDPVSNLDLDLDYSLAASGKLASTQPKKTQRGALPEADEESENGSVGSEDESEVGSELGDIPAVNIIPFSVISPDHYSSESIGRQYAWGVADPFNQHHCDFLKLKEAVFSDWRADLRESSRDVWYEQWRTSRLSKTGRTVNGRGH</sequence>
<feature type="region of interest" description="Disordered" evidence="2">
    <location>
        <begin position="453"/>
        <end position="488"/>
    </location>
</feature>
<dbReference type="InterPro" id="IPR030379">
    <property type="entry name" value="G_SEPTIN_dom"/>
</dbReference>
<evidence type="ECO:0000259" key="3">
    <source>
        <dbReference type="PROSITE" id="PS51719"/>
    </source>
</evidence>
<dbReference type="InterPro" id="IPR027417">
    <property type="entry name" value="P-loop_NTPase"/>
</dbReference>
<organism evidence="4 5">
    <name type="scientific">Dactylellina haptotyla (strain CBS 200.50)</name>
    <name type="common">Nematode-trapping fungus</name>
    <name type="synonym">Monacrosporium haptotylum</name>
    <dbReference type="NCBI Taxonomy" id="1284197"/>
    <lineage>
        <taxon>Eukaryota</taxon>
        <taxon>Fungi</taxon>
        <taxon>Dikarya</taxon>
        <taxon>Ascomycota</taxon>
        <taxon>Pezizomycotina</taxon>
        <taxon>Orbiliomycetes</taxon>
        <taxon>Orbiliales</taxon>
        <taxon>Orbiliaceae</taxon>
        <taxon>Dactylellina</taxon>
    </lineage>
</organism>
<proteinExistence type="inferred from homology"/>
<dbReference type="STRING" id="1284197.S8A1G3"/>
<keyword evidence="1" id="KW-0547">Nucleotide-binding</keyword>
<dbReference type="GO" id="GO:0005525">
    <property type="term" value="F:GTP binding"/>
    <property type="evidence" value="ECO:0007669"/>
    <property type="project" value="UniProtKB-KW"/>
</dbReference>
<reference evidence="4 5" key="1">
    <citation type="journal article" date="2013" name="PLoS Genet.">
        <title>Genomic mechanisms accounting for the adaptation to parasitism in nematode-trapping fungi.</title>
        <authorList>
            <person name="Meerupati T."/>
            <person name="Andersson K.M."/>
            <person name="Friman E."/>
            <person name="Kumar D."/>
            <person name="Tunlid A."/>
            <person name="Ahren D."/>
        </authorList>
    </citation>
    <scope>NUCLEOTIDE SEQUENCE [LARGE SCALE GENOMIC DNA]</scope>
    <source>
        <strain evidence="4 5">CBS 200.50</strain>
    </source>
</reference>
<feature type="compositionally biased region" description="Acidic residues" evidence="2">
    <location>
        <begin position="467"/>
        <end position="485"/>
    </location>
</feature>
<feature type="region of interest" description="Disordered" evidence="2">
    <location>
        <begin position="1"/>
        <end position="163"/>
    </location>
</feature>
<feature type="compositionally biased region" description="Pro residues" evidence="2">
    <location>
        <begin position="1"/>
        <end position="13"/>
    </location>
</feature>
<accession>S8A1G3</accession>
<dbReference type="HOGENOM" id="CLU_021805_1_0_1"/>
<dbReference type="eggNOG" id="KOG1547">
    <property type="taxonomic scope" value="Eukaryota"/>
</dbReference>